<comment type="caution">
    <text evidence="1">The sequence shown here is derived from an EMBL/GenBank/DDBJ whole genome shotgun (WGS) entry which is preliminary data.</text>
</comment>
<dbReference type="EMBL" id="JAODUO010000849">
    <property type="protein sequence ID" value="KAK2173777.1"/>
    <property type="molecule type" value="Genomic_DNA"/>
</dbReference>
<gene>
    <name evidence="1" type="ORF">NP493_850g01085</name>
</gene>
<name>A0AAD9KMA6_RIDPI</name>
<accession>A0AAD9KMA6</accession>
<evidence type="ECO:0000313" key="1">
    <source>
        <dbReference type="EMBL" id="KAK2173777.1"/>
    </source>
</evidence>
<protein>
    <submittedName>
        <fullName evidence="1">Uncharacterized protein</fullName>
    </submittedName>
</protein>
<proteinExistence type="predicted"/>
<keyword evidence="2" id="KW-1185">Reference proteome</keyword>
<organism evidence="1 2">
    <name type="scientific">Ridgeia piscesae</name>
    <name type="common">Tubeworm</name>
    <dbReference type="NCBI Taxonomy" id="27915"/>
    <lineage>
        <taxon>Eukaryota</taxon>
        <taxon>Metazoa</taxon>
        <taxon>Spiralia</taxon>
        <taxon>Lophotrochozoa</taxon>
        <taxon>Annelida</taxon>
        <taxon>Polychaeta</taxon>
        <taxon>Sedentaria</taxon>
        <taxon>Canalipalpata</taxon>
        <taxon>Sabellida</taxon>
        <taxon>Siboglinidae</taxon>
        <taxon>Ridgeia</taxon>
    </lineage>
</organism>
<evidence type="ECO:0000313" key="2">
    <source>
        <dbReference type="Proteomes" id="UP001209878"/>
    </source>
</evidence>
<reference evidence="1" key="1">
    <citation type="journal article" date="2023" name="Mol. Biol. Evol.">
        <title>Third-Generation Sequencing Reveals the Adaptive Role of the Epigenome in Three Deep-Sea Polychaetes.</title>
        <authorList>
            <person name="Perez M."/>
            <person name="Aroh O."/>
            <person name="Sun Y."/>
            <person name="Lan Y."/>
            <person name="Juniper S.K."/>
            <person name="Young C.R."/>
            <person name="Angers B."/>
            <person name="Qian P.Y."/>
        </authorList>
    </citation>
    <scope>NUCLEOTIDE SEQUENCE</scope>
    <source>
        <strain evidence="1">R07B-5</strain>
    </source>
</reference>
<sequence>MRRSIGDLLKISSDTQHRMEETVAAYCQEVYMELMPRADKHGGPLVVCRTTADYILPMTSLPPPTVFKTDRPVSKTTLASVLLAARRLNHTLTRLAAVGTEALLRPRRRGVMAACVSLTDVHSPCHIVCSASKTPERQLYCNLRARVLPRLRNLIRLLLIQIPDAKDPNPNFTAIDVDPSSPQNALRFYSVAALEYAQRQLAMITSLF</sequence>
<dbReference type="Proteomes" id="UP001209878">
    <property type="component" value="Unassembled WGS sequence"/>
</dbReference>
<dbReference type="AlphaFoldDB" id="A0AAD9KMA6"/>